<evidence type="ECO:0000256" key="7">
    <source>
        <dbReference type="ARBA" id="ARBA00022989"/>
    </source>
</evidence>
<feature type="transmembrane region" description="Helical" evidence="10">
    <location>
        <begin position="173"/>
        <end position="193"/>
    </location>
</feature>
<dbReference type="EMBL" id="SPPK01000008">
    <property type="protein sequence ID" value="TFU86887.1"/>
    <property type="molecule type" value="Genomic_DNA"/>
</dbReference>
<evidence type="ECO:0000256" key="9">
    <source>
        <dbReference type="ARBA" id="ARBA00023251"/>
    </source>
</evidence>
<evidence type="ECO:0000256" key="6">
    <source>
        <dbReference type="ARBA" id="ARBA00022692"/>
    </source>
</evidence>
<dbReference type="InterPro" id="IPR045070">
    <property type="entry name" value="MATE_MepA-like"/>
</dbReference>
<name>A0A4Y9IHR6_9BACT</name>
<proteinExistence type="inferred from homology"/>
<dbReference type="GO" id="GO:0005886">
    <property type="term" value="C:plasma membrane"/>
    <property type="evidence" value="ECO:0007669"/>
    <property type="project" value="UniProtKB-SubCell"/>
</dbReference>
<feature type="transmembrane region" description="Helical" evidence="10">
    <location>
        <begin position="397"/>
        <end position="414"/>
    </location>
</feature>
<keyword evidence="9" id="KW-0046">Antibiotic resistance</keyword>
<dbReference type="OrthoDB" id="9811110at2"/>
<dbReference type="PIRSF" id="PIRSF006603">
    <property type="entry name" value="DinF"/>
    <property type="match status" value="1"/>
</dbReference>
<dbReference type="GO" id="GO:0046677">
    <property type="term" value="P:response to antibiotic"/>
    <property type="evidence" value="ECO:0007669"/>
    <property type="project" value="UniProtKB-KW"/>
</dbReference>
<evidence type="ECO:0000256" key="1">
    <source>
        <dbReference type="ARBA" id="ARBA00004651"/>
    </source>
</evidence>
<evidence type="ECO:0000256" key="8">
    <source>
        <dbReference type="ARBA" id="ARBA00023136"/>
    </source>
</evidence>
<evidence type="ECO:0000313" key="12">
    <source>
        <dbReference type="Proteomes" id="UP000298285"/>
    </source>
</evidence>
<dbReference type="InterPro" id="IPR048279">
    <property type="entry name" value="MdtK-like"/>
</dbReference>
<dbReference type="InterPro" id="IPR051327">
    <property type="entry name" value="MATE_MepA_subfamily"/>
</dbReference>
<evidence type="ECO:0000256" key="3">
    <source>
        <dbReference type="ARBA" id="ARBA00022106"/>
    </source>
</evidence>
<evidence type="ECO:0000256" key="10">
    <source>
        <dbReference type="SAM" id="Phobius"/>
    </source>
</evidence>
<reference evidence="11 12" key="1">
    <citation type="submission" date="2019-03" db="EMBL/GenBank/DDBJ databases">
        <title>Diversity of the mouse oral microbiome.</title>
        <authorList>
            <person name="Joseph S."/>
            <person name="Aduse-Opoku J."/>
            <person name="Curtis M."/>
            <person name="Wade W."/>
            <person name="Hashim A."/>
        </authorList>
    </citation>
    <scope>NUCLEOTIDE SEQUENCE [LARGE SCALE GENOMIC DNA]</scope>
    <source>
        <strain evidence="11 12">P11</strain>
    </source>
</reference>
<dbReference type="InterPro" id="IPR002528">
    <property type="entry name" value="MATE_fam"/>
</dbReference>
<comment type="similarity">
    <text evidence="2">Belongs to the multi antimicrobial extrusion (MATE) (TC 2.A.66.1) family. MepA subfamily.</text>
</comment>
<dbReference type="PANTHER" id="PTHR43823:SF3">
    <property type="entry name" value="MULTIDRUG EXPORT PROTEIN MEPA"/>
    <property type="match status" value="1"/>
</dbReference>
<dbReference type="AlphaFoldDB" id="A0A4Y9IHR6"/>
<dbReference type="Proteomes" id="UP000298285">
    <property type="component" value="Unassembled WGS sequence"/>
</dbReference>
<feature type="transmembrane region" description="Helical" evidence="10">
    <location>
        <begin position="53"/>
        <end position="77"/>
    </location>
</feature>
<keyword evidence="8 10" id="KW-0472">Membrane</keyword>
<evidence type="ECO:0000256" key="2">
    <source>
        <dbReference type="ARBA" id="ARBA00008417"/>
    </source>
</evidence>
<feature type="transmembrane region" description="Helical" evidence="10">
    <location>
        <begin position="239"/>
        <end position="264"/>
    </location>
</feature>
<evidence type="ECO:0000256" key="4">
    <source>
        <dbReference type="ARBA" id="ARBA00022448"/>
    </source>
</evidence>
<feature type="transmembrane region" description="Helical" evidence="10">
    <location>
        <begin position="362"/>
        <end position="385"/>
    </location>
</feature>
<dbReference type="PANTHER" id="PTHR43823">
    <property type="entry name" value="SPORULATION PROTEIN YKVU"/>
    <property type="match status" value="1"/>
</dbReference>
<dbReference type="GO" id="GO:0042910">
    <property type="term" value="F:xenobiotic transmembrane transporter activity"/>
    <property type="evidence" value="ECO:0007669"/>
    <property type="project" value="InterPro"/>
</dbReference>
<organism evidence="11 12">
    <name type="scientific">Dysgonomonas mossii</name>
    <dbReference type="NCBI Taxonomy" id="163665"/>
    <lineage>
        <taxon>Bacteria</taxon>
        <taxon>Pseudomonadati</taxon>
        <taxon>Bacteroidota</taxon>
        <taxon>Bacteroidia</taxon>
        <taxon>Bacteroidales</taxon>
        <taxon>Dysgonomonadaceae</taxon>
        <taxon>Dysgonomonas</taxon>
    </lineage>
</organism>
<dbReference type="NCBIfam" id="TIGR00797">
    <property type="entry name" value="matE"/>
    <property type="match status" value="1"/>
</dbReference>
<feature type="transmembrane region" description="Helical" evidence="10">
    <location>
        <begin position="199"/>
        <end position="218"/>
    </location>
</feature>
<feature type="transmembrane region" description="Helical" evidence="10">
    <location>
        <begin position="322"/>
        <end position="342"/>
    </location>
</feature>
<comment type="subcellular location">
    <subcellularLocation>
        <location evidence="1">Cell membrane</location>
        <topology evidence="1">Multi-pass membrane protein</topology>
    </subcellularLocation>
</comment>
<dbReference type="RefSeq" id="WP_135107376.1">
    <property type="nucleotide sequence ID" value="NZ_JADGKW010000008.1"/>
</dbReference>
<protein>
    <recommendedName>
        <fullName evidence="3">Multidrug export protein MepA</fullName>
    </recommendedName>
</protein>
<keyword evidence="6 10" id="KW-0812">Transmembrane</keyword>
<sequence length="453" mass="49910">MHTEEKKSTYYLESAPIPKAIKHMAIPMILAMVINTIYNIIDTYFIGLLNNTSMLAAVTLALPFTTILMAIGDIFGTGGGTYISRLLGEKNISELKRVSVVNLYSSFMAGILFIIICIPFVPSILCLLGASGETLEHTKDFILVFLIGSPFVIANFTLGQIVRAEGAVKESMIGMIISVIVNIILDPIFIFLLNMDVMGAAIATVISNIVSVAYYMYFLNEKSDIQSINIKYFKPSKEIYTNIFKIGISAFLLAFFLIISSLLFNNYAMRYGDYVVAAFGIAQRIIQLSEFIGMGLFIGVVPLIAFAYAAKDYDRLRDVIKTTSVYLIRITVGIGLILFFFREYVISLFNIDPNVIETGENVLIAMLISSLFAACSGLITSIFQALGEGGQSTIMSVARGILLIPILLIANNLFQLSGVILSLPLSEIITFIIGIILVTTFFFKTKNNKKLKI</sequence>
<comment type="caution">
    <text evidence="11">The sequence shown here is derived from an EMBL/GenBank/DDBJ whole genome shotgun (WGS) entry which is preliminary data.</text>
</comment>
<accession>A0A4Y9IHR6</accession>
<feature type="transmembrane region" description="Helical" evidence="10">
    <location>
        <begin position="141"/>
        <end position="161"/>
    </location>
</feature>
<dbReference type="CDD" id="cd13143">
    <property type="entry name" value="MATE_MepA_like"/>
    <property type="match status" value="1"/>
</dbReference>
<keyword evidence="5" id="KW-1003">Cell membrane</keyword>
<evidence type="ECO:0000256" key="5">
    <source>
        <dbReference type="ARBA" id="ARBA00022475"/>
    </source>
</evidence>
<keyword evidence="4" id="KW-0813">Transport</keyword>
<dbReference type="GO" id="GO:0015297">
    <property type="term" value="F:antiporter activity"/>
    <property type="evidence" value="ECO:0007669"/>
    <property type="project" value="InterPro"/>
</dbReference>
<evidence type="ECO:0000313" key="11">
    <source>
        <dbReference type="EMBL" id="TFU86887.1"/>
    </source>
</evidence>
<keyword evidence="7 10" id="KW-1133">Transmembrane helix</keyword>
<feature type="transmembrane region" description="Helical" evidence="10">
    <location>
        <begin position="291"/>
        <end position="310"/>
    </location>
</feature>
<dbReference type="Pfam" id="PF01554">
    <property type="entry name" value="MatE"/>
    <property type="match status" value="2"/>
</dbReference>
<feature type="transmembrane region" description="Helical" evidence="10">
    <location>
        <begin position="420"/>
        <end position="443"/>
    </location>
</feature>
<feature type="transmembrane region" description="Helical" evidence="10">
    <location>
        <begin position="21"/>
        <end position="41"/>
    </location>
</feature>
<gene>
    <name evidence="11" type="ORF">E4T88_16490</name>
</gene>
<feature type="transmembrane region" description="Helical" evidence="10">
    <location>
        <begin position="98"/>
        <end position="121"/>
    </location>
</feature>